<dbReference type="SUPFAM" id="SSF52540">
    <property type="entry name" value="P-loop containing nucleoside triphosphate hydrolases"/>
    <property type="match status" value="1"/>
</dbReference>
<organism evidence="3">
    <name type="scientific">uncultured Caudovirales phage</name>
    <dbReference type="NCBI Taxonomy" id="2100421"/>
    <lineage>
        <taxon>Viruses</taxon>
        <taxon>Duplodnaviria</taxon>
        <taxon>Heunggongvirae</taxon>
        <taxon>Uroviricota</taxon>
        <taxon>Caudoviricetes</taxon>
        <taxon>Peduoviridae</taxon>
        <taxon>Maltschvirus</taxon>
        <taxon>Maltschvirus maltsch</taxon>
    </lineage>
</organism>
<dbReference type="Gene3D" id="3.40.50.300">
    <property type="entry name" value="P-loop containing nucleotide triphosphate hydrolases"/>
    <property type="match status" value="1"/>
</dbReference>
<dbReference type="CDD" id="cd01125">
    <property type="entry name" value="RepA_RSF1010_like"/>
    <property type="match status" value="1"/>
</dbReference>
<feature type="domain" description="AAA+ ATPase" evidence="2">
    <location>
        <begin position="241"/>
        <end position="413"/>
    </location>
</feature>
<evidence type="ECO:0000259" key="2">
    <source>
        <dbReference type="SMART" id="SM00382"/>
    </source>
</evidence>
<accession>A0A6J5QZK9</accession>
<feature type="compositionally biased region" description="Acidic residues" evidence="1">
    <location>
        <begin position="9"/>
        <end position="20"/>
    </location>
</feature>
<name>A0A6J5QZK9_9CAUD</name>
<dbReference type="EMBL" id="LR797114">
    <property type="protein sequence ID" value="CAB4187886.1"/>
    <property type="molecule type" value="Genomic_DNA"/>
</dbReference>
<dbReference type="InterPro" id="IPR038724">
    <property type="entry name" value="RepA"/>
</dbReference>
<proteinExistence type="predicted"/>
<sequence>MNPEPPHEEPDDGWGDEPLEPEFRSDADLVSDYRFADGRLAFKVLRWDKRNGKDSKIIRPMSWDGKAWVSKNLIPSGQRPILNLPEITENPTAPILWVEGEKKALIAKRYLPSNWIVTCYANGAEGDNSANLTPLIGRHVVAWPDNNKAGHAAAARLHEKVDAKIADLPFGIPEGWDLGDPLPENVTADQITAIITGYPFKKADEAKPDRGTRVGTLILLTDEDAANAKPRDYYLKGVISPNEMSVLYGEPGCGKSFFALYLARAIAQKRDILGRRVKQAPVLFMALEGISGFEKRLIAQISKQGGTSNFTYIAQPINLFSDEKQCSDVVEAAKKTKAGLIIIDTLNRAMGAGSENAPEDMGKFIQNIDEIRAACGAHVMIIHHSGKDASKGMRGHSALLGAADVAIEVTKDTNSKARIAKILKAKDDVDGDQFGFLLEIQELGTDPDGDPITTCTVQEIDIETGKKIAPLTRKEQLWLDTICQLFARDENIRMVAPEDGMDILPCATRDDIREWIKKRGLVGVAHSVARAGVLSATDRSTFARMLEALKIKGKIGIYGDLIWVV</sequence>
<protein>
    <submittedName>
        <fullName evidence="3">AAA domain containing protein</fullName>
    </submittedName>
</protein>
<reference evidence="3" key="1">
    <citation type="submission" date="2020-05" db="EMBL/GenBank/DDBJ databases">
        <authorList>
            <person name="Chiriac C."/>
            <person name="Salcher M."/>
            <person name="Ghai R."/>
            <person name="Kavagutti S V."/>
        </authorList>
    </citation>
    <scope>NUCLEOTIDE SEQUENCE</scope>
</reference>
<dbReference type="Pfam" id="PF13481">
    <property type="entry name" value="AAA_25"/>
    <property type="match status" value="1"/>
</dbReference>
<feature type="region of interest" description="Disordered" evidence="1">
    <location>
        <begin position="1"/>
        <end position="22"/>
    </location>
</feature>
<evidence type="ECO:0000313" key="3">
    <source>
        <dbReference type="EMBL" id="CAB4187886.1"/>
    </source>
</evidence>
<dbReference type="SMART" id="SM00382">
    <property type="entry name" value="AAA"/>
    <property type="match status" value="1"/>
</dbReference>
<dbReference type="InterPro" id="IPR003593">
    <property type="entry name" value="AAA+_ATPase"/>
</dbReference>
<gene>
    <name evidence="3" type="ORF">UFOVP1169_21</name>
</gene>
<dbReference type="InterPro" id="IPR027417">
    <property type="entry name" value="P-loop_NTPase"/>
</dbReference>
<evidence type="ECO:0000256" key="1">
    <source>
        <dbReference type="SAM" id="MobiDB-lite"/>
    </source>
</evidence>